<dbReference type="GO" id="GO:0008610">
    <property type="term" value="P:lipid biosynthetic process"/>
    <property type="evidence" value="ECO:0007669"/>
    <property type="project" value="UniProtKB-ARBA"/>
</dbReference>
<feature type="domain" description="ArnT-like N-terminal" evidence="9">
    <location>
        <begin position="14"/>
        <end position="202"/>
    </location>
</feature>
<keyword evidence="4" id="KW-0808">Transferase</keyword>
<proteinExistence type="predicted"/>
<dbReference type="PANTHER" id="PTHR33908">
    <property type="entry name" value="MANNOSYLTRANSFERASE YKCB-RELATED"/>
    <property type="match status" value="1"/>
</dbReference>
<evidence type="ECO:0000256" key="3">
    <source>
        <dbReference type="ARBA" id="ARBA00022676"/>
    </source>
</evidence>
<evidence type="ECO:0000256" key="2">
    <source>
        <dbReference type="ARBA" id="ARBA00022475"/>
    </source>
</evidence>
<organism evidence="10">
    <name type="scientific">marine sediment metagenome</name>
    <dbReference type="NCBI Taxonomy" id="412755"/>
    <lineage>
        <taxon>unclassified sequences</taxon>
        <taxon>metagenomes</taxon>
        <taxon>ecological metagenomes</taxon>
    </lineage>
</organism>
<gene>
    <name evidence="10" type="ORF">S01H1_31273</name>
</gene>
<feature type="transmembrane region" description="Helical" evidence="8">
    <location>
        <begin position="180"/>
        <end position="198"/>
    </location>
</feature>
<keyword evidence="6 8" id="KW-1133">Transmembrane helix</keyword>
<comment type="caution">
    <text evidence="10">The sequence shown here is derived from an EMBL/GenBank/DDBJ whole genome shotgun (WGS) entry which is preliminary data.</text>
</comment>
<evidence type="ECO:0000313" key="10">
    <source>
        <dbReference type="EMBL" id="GAF89168.1"/>
    </source>
</evidence>
<evidence type="ECO:0000259" key="9">
    <source>
        <dbReference type="Pfam" id="PF02366"/>
    </source>
</evidence>
<dbReference type="PANTHER" id="PTHR33908:SF3">
    <property type="entry name" value="UNDECAPRENYL PHOSPHATE-ALPHA-4-AMINO-4-DEOXY-L-ARABINOSE ARABINOSYL TRANSFERASE"/>
    <property type="match status" value="1"/>
</dbReference>
<accession>X0T6P5</accession>
<evidence type="ECO:0000256" key="5">
    <source>
        <dbReference type="ARBA" id="ARBA00022692"/>
    </source>
</evidence>
<dbReference type="GO" id="GO:0006493">
    <property type="term" value="P:protein O-linked glycosylation"/>
    <property type="evidence" value="ECO:0007669"/>
    <property type="project" value="InterPro"/>
</dbReference>
<dbReference type="Pfam" id="PF02366">
    <property type="entry name" value="PMT"/>
    <property type="match status" value="1"/>
</dbReference>
<feature type="transmembrane region" description="Helical" evidence="8">
    <location>
        <begin position="210"/>
        <end position="234"/>
    </location>
</feature>
<feature type="transmembrane region" description="Helical" evidence="8">
    <location>
        <begin position="67"/>
        <end position="85"/>
    </location>
</feature>
<name>X0T6P5_9ZZZZ</name>
<comment type="subcellular location">
    <subcellularLocation>
        <location evidence="1">Cell membrane</location>
        <topology evidence="1">Multi-pass membrane protein</topology>
    </subcellularLocation>
</comment>
<dbReference type="GO" id="GO:0000030">
    <property type="term" value="F:mannosyltransferase activity"/>
    <property type="evidence" value="ECO:0007669"/>
    <property type="project" value="InterPro"/>
</dbReference>
<evidence type="ECO:0000256" key="8">
    <source>
        <dbReference type="SAM" id="Phobius"/>
    </source>
</evidence>
<keyword evidence="2" id="KW-1003">Cell membrane</keyword>
<feature type="transmembrane region" description="Helical" evidence="8">
    <location>
        <begin position="150"/>
        <end position="174"/>
    </location>
</feature>
<evidence type="ECO:0000256" key="6">
    <source>
        <dbReference type="ARBA" id="ARBA00022989"/>
    </source>
</evidence>
<dbReference type="InterPro" id="IPR050297">
    <property type="entry name" value="LipidA_mod_glycosyltrf_83"/>
</dbReference>
<dbReference type="AlphaFoldDB" id="X0T6P5"/>
<dbReference type="GO" id="GO:0005886">
    <property type="term" value="C:plasma membrane"/>
    <property type="evidence" value="ECO:0007669"/>
    <property type="project" value="UniProtKB-SubCell"/>
</dbReference>
<evidence type="ECO:0000256" key="4">
    <source>
        <dbReference type="ARBA" id="ARBA00022679"/>
    </source>
</evidence>
<dbReference type="GO" id="GO:0016763">
    <property type="term" value="F:pentosyltransferase activity"/>
    <property type="evidence" value="ECO:0007669"/>
    <property type="project" value="TreeGrafter"/>
</dbReference>
<evidence type="ECO:0000256" key="7">
    <source>
        <dbReference type="ARBA" id="ARBA00023136"/>
    </source>
</evidence>
<feature type="non-terminal residue" evidence="10">
    <location>
        <position position="275"/>
    </location>
</feature>
<keyword evidence="3" id="KW-0328">Glycosyltransferase</keyword>
<keyword evidence="7 8" id="KW-0472">Membrane</keyword>
<reference evidence="10" key="1">
    <citation type="journal article" date="2014" name="Front. Microbiol.">
        <title>High frequency of phylogenetically diverse reductive dehalogenase-homologous genes in deep subseafloor sedimentary metagenomes.</title>
        <authorList>
            <person name="Kawai M."/>
            <person name="Futagami T."/>
            <person name="Toyoda A."/>
            <person name="Takaki Y."/>
            <person name="Nishi S."/>
            <person name="Hori S."/>
            <person name="Arai W."/>
            <person name="Tsubouchi T."/>
            <person name="Morono Y."/>
            <person name="Uchiyama I."/>
            <person name="Ito T."/>
            <person name="Fujiyama A."/>
            <person name="Inagaki F."/>
            <person name="Takami H."/>
        </authorList>
    </citation>
    <scope>NUCLEOTIDE SEQUENCE</scope>
    <source>
        <strain evidence="10">Expedition CK06-06</strain>
    </source>
</reference>
<keyword evidence="5 8" id="KW-0812">Transmembrane</keyword>
<dbReference type="EMBL" id="BARS01019284">
    <property type="protein sequence ID" value="GAF89168.1"/>
    <property type="molecule type" value="Genomic_DNA"/>
</dbReference>
<protein>
    <recommendedName>
        <fullName evidence="9">ArnT-like N-terminal domain-containing protein</fullName>
    </recommendedName>
</protein>
<feature type="transmembrane region" description="Helical" evidence="8">
    <location>
        <begin position="119"/>
        <end position="138"/>
    </location>
</feature>
<dbReference type="InterPro" id="IPR003342">
    <property type="entry name" value="ArnT-like_N"/>
</dbReference>
<feature type="transmembrane region" description="Helical" evidence="8">
    <location>
        <begin position="246"/>
        <end position="273"/>
    </location>
</feature>
<feature type="transmembrane region" description="Helical" evidence="8">
    <location>
        <begin position="92"/>
        <end position="113"/>
    </location>
</feature>
<dbReference type="GO" id="GO:0010041">
    <property type="term" value="P:response to iron(III) ion"/>
    <property type="evidence" value="ECO:0007669"/>
    <property type="project" value="TreeGrafter"/>
</dbReference>
<dbReference type="UniPathway" id="UPA00378"/>
<sequence length="275" mass="30320">RQLLLISLLIGLLAATVFTRFYRLGTPGELYFDEVYFPTTAQEIVRGDPTAWEWFGHENTHPPLSKLFMAGGMAIFGVVSSGSITGEIDNPFAWRFFGALAGIGSVVFIYLLGKRLFNSEIVGMAAAFLMVFEGLSFVQSRMATPDTFMLFFVLGVIYFLLSDRYLLSGIFFGAALATKLTALMIVFPIVIYFVYRYWLAQQGKEAGARLLYLAPFALLGFYLGTPALFGTFLVDKTPEGPLEPALSAPVFSAALGSWMALCALAPLALYFIYRS</sequence>
<feature type="non-terminal residue" evidence="10">
    <location>
        <position position="1"/>
    </location>
</feature>
<evidence type="ECO:0000256" key="1">
    <source>
        <dbReference type="ARBA" id="ARBA00004651"/>
    </source>
</evidence>